<protein>
    <submittedName>
        <fullName evidence="1">Uncharacterized protein</fullName>
    </submittedName>
</protein>
<sequence>MFNFVEQPVTIRNYDYALSQQRSTRLVVQNGIQPVAFVEQDIRAMERPQSLLGSVFSFHKRKG</sequence>
<comment type="caution">
    <text evidence="1">The sequence shown here is derived from an EMBL/GenBank/DDBJ whole genome shotgun (WGS) entry which is preliminary data.</text>
</comment>
<name>A0A9D2MXV2_9FIRM</name>
<reference evidence="1" key="2">
    <citation type="submission" date="2021-04" db="EMBL/GenBank/DDBJ databases">
        <authorList>
            <person name="Gilroy R."/>
        </authorList>
    </citation>
    <scope>NUCLEOTIDE SEQUENCE</scope>
    <source>
        <strain evidence="1">CHK185-1770</strain>
    </source>
</reference>
<accession>A0A9D2MXV2</accession>
<proteinExistence type="predicted"/>
<evidence type="ECO:0000313" key="2">
    <source>
        <dbReference type="Proteomes" id="UP000826793"/>
    </source>
</evidence>
<dbReference type="Proteomes" id="UP000826793">
    <property type="component" value="Unassembled WGS sequence"/>
</dbReference>
<evidence type="ECO:0000313" key="1">
    <source>
        <dbReference type="EMBL" id="HJB98722.1"/>
    </source>
</evidence>
<dbReference type="EMBL" id="DWXG01000076">
    <property type="protein sequence ID" value="HJB98722.1"/>
    <property type="molecule type" value="Genomic_DNA"/>
</dbReference>
<gene>
    <name evidence="1" type="ORF">H9710_09115</name>
</gene>
<reference evidence="1" key="1">
    <citation type="journal article" date="2021" name="PeerJ">
        <title>Extensive microbial diversity within the chicken gut microbiome revealed by metagenomics and culture.</title>
        <authorList>
            <person name="Gilroy R."/>
            <person name="Ravi A."/>
            <person name="Getino M."/>
            <person name="Pursley I."/>
            <person name="Horton D.L."/>
            <person name="Alikhan N.F."/>
            <person name="Baker D."/>
            <person name="Gharbi K."/>
            <person name="Hall N."/>
            <person name="Watson M."/>
            <person name="Adriaenssens E.M."/>
            <person name="Foster-Nyarko E."/>
            <person name="Jarju S."/>
            <person name="Secka A."/>
            <person name="Antonio M."/>
            <person name="Oren A."/>
            <person name="Chaudhuri R.R."/>
            <person name="La Ragione R."/>
            <person name="Hildebrand F."/>
            <person name="Pallen M.J."/>
        </authorList>
    </citation>
    <scope>NUCLEOTIDE SEQUENCE</scope>
    <source>
        <strain evidence="1">CHK185-1770</strain>
    </source>
</reference>
<dbReference type="AlphaFoldDB" id="A0A9D2MXV2"/>
<organism evidence="1 2">
    <name type="scientific">Candidatus Acutalibacter pullicola</name>
    <dbReference type="NCBI Taxonomy" id="2838417"/>
    <lineage>
        <taxon>Bacteria</taxon>
        <taxon>Bacillati</taxon>
        <taxon>Bacillota</taxon>
        <taxon>Clostridia</taxon>
        <taxon>Eubacteriales</taxon>
        <taxon>Acutalibacteraceae</taxon>
        <taxon>Acutalibacter</taxon>
    </lineage>
</organism>